<evidence type="ECO:0000256" key="3">
    <source>
        <dbReference type="ARBA" id="ARBA00023015"/>
    </source>
</evidence>
<dbReference type="GO" id="GO:0045666">
    <property type="term" value="P:positive regulation of neuron differentiation"/>
    <property type="evidence" value="ECO:0007669"/>
    <property type="project" value="InterPro"/>
</dbReference>
<feature type="compositionally biased region" description="Acidic residues" evidence="6">
    <location>
        <begin position="79"/>
        <end position="90"/>
    </location>
</feature>
<dbReference type="Pfam" id="PF10523">
    <property type="entry name" value="BEN"/>
    <property type="match status" value="1"/>
</dbReference>
<evidence type="ECO:0000256" key="5">
    <source>
        <dbReference type="ARBA" id="ARBA00023242"/>
    </source>
</evidence>
<evidence type="ECO:0000256" key="1">
    <source>
        <dbReference type="ARBA" id="ARBA00004123"/>
    </source>
</evidence>
<sequence length="398" mass="45239">MNSKGKIEKWLFEEWSSGRVVNSRSMVKVEHEVSKIGVPEDGRNGPGADKIIDLKMDEGGPSGQQEDMDFSSSASSWEPSDENLSSEDSEPENKMSKTTNATKQYTNKRANKKGPIPLHRPNAIIPNVLQPRQTNIVDKKKRCRYVESANKREIVNKSLPDSTRKNTPPNESIKNANIKDILEIKTGFRQLFQMLKDLKTQAGFVTRECNGTNKNASVVNHTMDLSEGEESDRSQSVESNRSDDNVLISNKYARADVRNPTTDNITEEEWIPIGSGKTLIHKDKYKKVNWKSYTIATRTLLLATFPRRILATHSLTGKRSPAFRNKPAKMCLDPKIVSDVIMEITSRFRVKENLVRSIITTKCADECKMFKLRMKHKNKQEQNQENTPPIQETEPIDY</sequence>
<dbReference type="InterPro" id="IPR018379">
    <property type="entry name" value="BEN_domain"/>
</dbReference>
<dbReference type="SMART" id="SM01025">
    <property type="entry name" value="BEN"/>
    <property type="match status" value="1"/>
</dbReference>
<dbReference type="Proteomes" id="UP000053240">
    <property type="component" value="Unassembled WGS sequence"/>
</dbReference>
<feature type="compositionally biased region" description="Polar residues" evidence="6">
    <location>
        <begin position="96"/>
        <end position="108"/>
    </location>
</feature>
<keyword evidence="4" id="KW-0804">Transcription</keyword>
<dbReference type="GO" id="GO:0005634">
    <property type="term" value="C:nucleus"/>
    <property type="evidence" value="ECO:0007669"/>
    <property type="project" value="UniProtKB-SubCell"/>
</dbReference>
<feature type="compositionally biased region" description="Polar residues" evidence="6">
    <location>
        <begin position="381"/>
        <end position="390"/>
    </location>
</feature>
<evidence type="ECO:0000256" key="4">
    <source>
        <dbReference type="ARBA" id="ARBA00023163"/>
    </source>
</evidence>
<dbReference type="AlphaFoldDB" id="A0A194RMN7"/>
<name>A0A194RMN7_PAPMA</name>
<keyword evidence="3" id="KW-0805">Transcription regulation</keyword>
<accession>A0A194RMN7</accession>
<evidence type="ECO:0000256" key="6">
    <source>
        <dbReference type="SAM" id="MobiDB-lite"/>
    </source>
</evidence>
<comment type="subcellular location">
    <subcellularLocation>
        <location evidence="1">Nucleus</location>
    </subcellularLocation>
</comment>
<dbReference type="EMBL" id="KQ459989">
    <property type="protein sequence ID" value="KPJ18689.1"/>
    <property type="molecule type" value="Genomic_DNA"/>
</dbReference>
<dbReference type="FunCoup" id="A0A194RMN7">
    <property type="interactions" value="7"/>
</dbReference>
<keyword evidence="5" id="KW-0539">Nucleus</keyword>
<organism evidence="8 9">
    <name type="scientific">Papilio machaon</name>
    <name type="common">Old World swallowtail butterfly</name>
    <dbReference type="NCBI Taxonomy" id="76193"/>
    <lineage>
        <taxon>Eukaryota</taxon>
        <taxon>Metazoa</taxon>
        <taxon>Ecdysozoa</taxon>
        <taxon>Arthropoda</taxon>
        <taxon>Hexapoda</taxon>
        <taxon>Insecta</taxon>
        <taxon>Pterygota</taxon>
        <taxon>Neoptera</taxon>
        <taxon>Endopterygota</taxon>
        <taxon>Lepidoptera</taxon>
        <taxon>Glossata</taxon>
        <taxon>Ditrysia</taxon>
        <taxon>Papilionoidea</taxon>
        <taxon>Papilionidae</taxon>
        <taxon>Papilioninae</taxon>
        <taxon>Papilio</taxon>
    </lineage>
</organism>
<gene>
    <name evidence="8" type="ORF">RR48_10633</name>
</gene>
<proteinExistence type="predicted"/>
<evidence type="ECO:0000313" key="8">
    <source>
        <dbReference type="EMBL" id="KPJ18689.1"/>
    </source>
</evidence>
<keyword evidence="9" id="KW-1185">Reference proteome</keyword>
<evidence type="ECO:0000256" key="2">
    <source>
        <dbReference type="ARBA" id="ARBA00022491"/>
    </source>
</evidence>
<keyword evidence="2" id="KW-0678">Repressor</keyword>
<dbReference type="PANTHER" id="PTHR35346">
    <property type="entry name" value="BEN DOMAIN-CONTAINING PROTEIN 6"/>
    <property type="match status" value="1"/>
</dbReference>
<dbReference type="Gene3D" id="1.10.10.2590">
    <property type="entry name" value="BEN domain"/>
    <property type="match status" value="1"/>
</dbReference>
<protein>
    <recommendedName>
        <fullName evidence="7">BEN domain-containing protein</fullName>
    </recommendedName>
</protein>
<dbReference type="GO" id="GO:0003714">
    <property type="term" value="F:transcription corepressor activity"/>
    <property type="evidence" value="ECO:0007669"/>
    <property type="project" value="InterPro"/>
</dbReference>
<dbReference type="GO" id="GO:0045746">
    <property type="term" value="P:negative regulation of Notch signaling pathway"/>
    <property type="evidence" value="ECO:0007669"/>
    <property type="project" value="InterPro"/>
</dbReference>
<reference evidence="8 9" key="1">
    <citation type="journal article" date="2015" name="Nat. Commun.">
        <title>Outbred genome sequencing and CRISPR/Cas9 gene editing in butterflies.</title>
        <authorList>
            <person name="Li X."/>
            <person name="Fan D."/>
            <person name="Zhang W."/>
            <person name="Liu G."/>
            <person name="Zhang L."/>
            <person name="Zhao L."/>
            <person name="Fang X."/>
            <person name="Chen L."/>
            <person name="Dong Y."/>
            <person name="Chen Y."/>
            <person name="Ding Y."/>
            <person name="Zhao R."/>
            <person name="Feng M."/>
            <person name="Zhu Y."/>
            <person name="Feng Y."/>
            <person name="Jiang X."/>
            <person name="Zhu D."/>
            <person name="Xiang H."/>
            <person name="Feng X."/>
            <person name="Li S."/>
            <person name="Wang J."/>
            <person name="Zhang G."/>
            <person name="Kronforst M.R."/>
            <person name="Wang W."/>
        </authorList>
    </citation>
    <scope>NUCLEOTIDE SEQUENCE [LARGE SCALE GENOMIC DNA]</scope>
    <source>
        <strain evidence="8">Ya'a_city_454_Pm</strain>
        <tissue evidence="8">Whole body</tissue>
    </source>
</reference>
<feature type="compositionally biased region" description="Basic and acidic residues" evidence="6">
    <location>
        <begin position="32"/>
        <end position="43"/>
    </location>
</feature>
<dbReference type="GO" id="GO:0003677">
    <property type="term" value="F:DNA binding"/>
    <property type="evidence" value="ECO:0007669"/>
    <property type="project" value="InterPro"/>
</dbReference>
<feature type="domain" description="BEN" evidence="7">
    <location>
        <begin position="274"/>
        <end position="370"/>
    </location>
</feature>
<evidence type="ECO:0000259" key="7">
    <source>
        <dbReference type="PROSITE" id="PS51457"/>
    </source>
</evidence>
<feature type="region of interest" description="Disordered" evidence="6">
    <location>
        <begin position="32"/>
        <end position="122"/>
    </location>
</feature>
<evidence type="ECO:0000313" key="9">
    <source>
        <dbReference type="Proteomes" id="UP000053240"/>
    </source>
</evidence>
<dbReference type="PANTHER" id="PTHR35346:SF1">
    <property type="entry name" value="BEN DOMAIN-CONTAINING PROTEIN 6"/>
    <property type="match status" value="1"/>
</dbReference>
<dbReference type="PROSITE" id="PS51457">
    <property type="entry name" value="BEN"/>
    <property type="match status" value="1"/>
</dbReference>
<dbReference type="InParanoid" id="A0A194RMN7"/>
<feature type="region of interest" description="Disordered" evidence="6">
    <location>
        <begin position="376"/>
        <end position="398"/>
    </location>
</feature>
<dbReference type="InterPro" id="IPR037496">
    <property type="entry name" value="BEND6-like"/>
</dbReference>